<comment type="cofactor">
    <cofactor evidence="6">
        <name>Mn(2+)</name>
        <dbReference type="ChEBI" id="CHEBI:29035"/>
    </cofactor>
</comment>
<dbReference type="Proteomes" id="UP000043763">
    <property type="component" value="Unassembled WGS sequence"/>
</dbReference>
<dbReference type="AlphaFoldDB" id="A0A0G4K9X9"/>
<sequence length="576" mass="62752">MTIEKLSKMIEVSSGKVLADLVIRNCKVVDPISATITDADIAIVDDYIVGVGSYNGKEVIDAKGSYATSGLIDSHVHIESSLCTPVNFAEVVIPFGTTLIVTDPHEIANVCGIDGIKFMIESAKKSPLKCKFMLSSCVPAVSFEDSGAVLDSNIIEEFINDDDIFGLAEMMNAPGVLSCDKDVLKKLLAAINADKIIDGHGVMLGGKTVNAYRAAGVYTDHECVSAKDLKSRISNGMYVLLRQGSAAQNLASLLQGVNQSNARRCAMCTDDKHLDHIIENGHISHNLKIAVEHGLDVFNAIAMATINAAECYRLKNIGLVASGYKADIVLFNDLKDFKANKVFIDGKLAAENGKALFKVEKDNYNDNIFSTINIAPITVDDIQIKLKSDEANVIRIVNKDLVTEKSVRIVGFENGYFKYRKSVDILKLVVVERHKATGKIGLGLIENYKLKNGAIATSVSHDSHNIIAVGDNDEDIILAIKEIEKCSGGITVVKNGKVLDRLQLKIAGIMSDDSPYDIVKKIYSMHELAYNELNVNREIDPFMTLSFMALPVIPEIKLTTNGLFDVKEFNFIDVSA</sequence>
<name>A0A0G4K9X9_9SPIR</name>
<dbReference type="EC" id="3.5.4.2" evidence="2 6"/>
<dbReference type="InterPro" id="IPR026912">
    <property type="entry name" value="Adenine_deam_C"/>
</dbReference>
<feature type="domain" description="Amidohydrolase-related" evidence="7">
    <location>
        <begin position="68"/>
        <end position="348"/>
    </location>
</feature>
<dbReference type="InterPro" id="IPR006680">
    <property type="entry name" value="Amidohydro-rel"/>
</dbReference>
<protein>
    <recommendedName>
        <fullName evidence="2 6">Adenine deaminase</fullName>
        <shortName evidence="6">Adenase</shortName>
        <shortName evidence="6">Adenine aminase</shortName>
        <ecNumber evidence="2 6">3.5.4.2</ecNumber>
    </recommendedName>
</protein>
<feature type="domain" description="Adenine deaminase C-terminal" evidence="8">
    <location>
        <begin position="401"/>
        <end position="569"/>
    </location>
</feature>
<dbReference type="HAMAP" id="MF_01518">
    <property type="entry name" value="Adenine_deamin"/>
    <property type="match status" value="1"/>
</dbReference>
<comment type="similarity">
    <text evidence="1 6">Belongs to the metallo-dependent hydrolases superfamily. Adenine deaminase family.</text>
</comment>
<reference evidence="10" key="1">
    <citation type="submission" date="2015-04" db="EMBL/GenBank/DDBJ databases">
        <authorList>
            <person name="Mushtaq Mamoona"/>
        </authorList>
    </citation>
    <scope>NUCLEOTIDE SEQUENCE [LARGE SCALE GENOMIC DNA]</scope>
    <source>
        <strain evidence="10">AN4859/03</strain>
    </source>
</reference>
<proteinExistence type="inferred from homology"/>
<evidence type="ECO:0000313" key="10">
    <source>
        <dbReference type="Proteomes" id="UP000043763"/>
    </source>
</evidence>
<dbReference type="CDD" id="cd01295">
    <property type="entry name" value="AdeC"/>
    <property type="match status" value="1"/>
</dbReference>
<dbReference type="Gene3D" id="2.30.40.10">
    <property type="entry name" value="Urease, subunit C, domain 1"/>
    <property type="match status" value="1"/>
</dbReference>
<evidence type="ECO:0000256" key="3">
    <source>
        <dbReference type="ARBA" id="ARBA00022801"/>
    </source>
</evidence>
<dbReference type="InterPro" id="IPR011059">
    <property type="entry name" value="Metal-dep_hydrolase_composite"/>
</dbReference>
<gene>
    <name evidence="6 9" type="primary">ade</name>
    <name evidence="9" type="ORF">BRSU_2491</name>
</gene>
<dbReference type="Gene3D" id="3.20.20.140">
    <property type="entry name" value="Metal-dependent hydrolases"/>
    <property type="match status" value="1"/>
</dbReference>
<dbReference type="Pfam" id="PF13382">
    <property type="entry name" value="Adenine_deam_C"/>
    <property type="match status" value="1"/>
</dbReference>
<dbReference type="InterPro" id="IPR032466">
    <property type="entry name" value="Metal_Hydrolase"/>
</dbReference>
<dbReference type="PANTHER" id="PTHR11113">
    <property type="entry name" value="N-ACETYLGLUCOSAMINE-6-PHOSPHATE DEACETYLASE"/>
    <property type="match status" value="1"/>
</dbReference>
<accession>A0A0G4K9X9</accession>
<evidence type="ECO:0000259" key="7">
    <source>
        <dbReference type="Pfam" id="PF01979"/>
    </source>
</evidence>
<dbReference type="SUPFAM" id="SSF51338">
    <property type="entry name" value="Composite domain of metallo-dependent hydrolases"/>
    <property type="match status" value="1"/>
</dbReference>
<dbReference type="InterPro" id="IPR006679">
    <property type="entry name" value="Adenine_deam"/>
</dbReference>
<dbReference type="SUPFAM" id="SSF51556">
    <property type="entry name" value="Metallo-dependent hydrolases"/>
    <property type="match status" value="1"/>
</dbReference>
<dbReference type="OrthoDB" id="9775607at2"/>
<dbReference type="GO" id="GO:0000034">
    <property type="term" value="F:adenine deaminase activity"/>
    <property type="evidence" value="ECO:0007669"/>
    <property type="project" value="UniProtKB-UniRule"/>
</dbReference>
<dbReference type="Pfam" id="PF01979">
    <property type="entry name" value="Amidohydro_1"/>
    <property type="match status" value="1"/>
</dbReference>
<evidence type="ECO:0000256" key="4">
    <source>
        <dbReference type="ARBA" id="ARBA00023211"/>
    </source>
</evidence>
<evidence type="ECO:0000313" key="9">
    <source>
        <dbReference type="EMBL" id="CRF35192.1"/>
    </source>
</evidence>
<dbReference type="GO" id="GO:0006146">
    <property type="term" value="P:adenine catabolic process"/>
    <property type="evidence" value="ECO:0007669"/>
    <property type="project" value="InterPro"/>
</dbReference>
<dbReference type="NCBIfam" id="TIGR01178">
    <property type="entry name" value="ade"/>
    <property type="match status" value="1"/>
</dbReference>
<evidence type="ECO:0000256" key="1">
    <source>
        <dbReference type="ARBA" id="ARBA00006773"/>
    </source>
</evidence>
<dbReference type="PANTHER" id="PTHR11113:SF2">
    <property type="entry name" value="ADENINE DEAMINASE"/>
    <property type="match status" value="1"/>
</dbReference>
<keyword evidence="3 6" id="KW-0378">Hydrolase</keyword>
<evidence type="ECO:0000256" key="5">
    <source>
        <dbReference type="ARBA" id="ARBA00047720"/>
    </source>
</evidence>
<comment type="catalytic activity">
    <reaction evidence="5 6">
        <text>adenine + H2O + H(+) = hypoxanthine + NH4(+)</text>
        <dbReference type="Rhea" id="RHEA:23688"/>
        <dbReference type="ChEBI" id="CHEBI:15377"/>
        <dbReference type="ChEBI" id="CHEBI:15378"/>
        <dbReference type="ChEBI" id="CHEBI:16708"/>
        <dbReference type="ChEBI" id="CHEBI:17368"/>
        <dbReference type="ChEBI" id="CHEBI:28938"/>
        <dbReference type="EC" id="3.5.4.2"/>
    </reaction>
</comment>
<dbReference type="RefSeq" id="WP_048595837.1">
    <property type="nucleotide sequence ID" value="NZ_CVLB01000003.1"/>
</dbReference>
<evidence type="ECO:0000256" key="2">
    <source>
        <dbReference type="ARBA" id="ARBA00012782"/>
    </source>
</evidence>
<evidence type="ECO:0000259" key="8">
    <source>
        <dbReference type="Pfam" id="PF13382"/>
    </source>
</evidence>
<organism evidence="9 10">
    <name type="scientific">Brachyspira suanatina</name>
    <dbReference type="NCBI Taxonomy" id="381802"/>
    <lineage>
        <taxon>Bacteria</taxon>
        <taxon>Pseudomonadati</taxon>
        <taxon>Spirochaetota</taxon>
        <taxon>Spirochaetia</taxon>
        <taxon>Brachyspirales</taxon>
        <taxon>Brachyspiraceae</taxon>
        <taxon>Brachyspira</taxon>
    </lineage>
</organism>
<dbReference type="EMBL" id="CVLB01000003">
    <property type="protein sequence ID" value="CRF35192.1"/>
    <property type="molecule type" value="Genomic_DNA"/>
</dbReference>
<keyword evidence="10" id="KW-1185">Reference proteome</keyword>
<evidence type="ECO:0000256" key="6">
    <source>
        <dbReference type="HAMAP-Rule" id="MF_01518"/>
    </source>
</evidence>
<keyword evidence="4 6" id="KW-0464">Manganese</keyword>